<accession>A0A388SU15</accession>
<evidence type="ECO:0000256" key="1">
    <source>
        <dbReference type="SAM" id="MobiDB-lite"/>
    </source>
</evidence>
<feature type="compositionally biased region" description="Low complexity" evidence="1">
    <location>
        <begin position="75"/>
        <end position="118"/>
    </location>
</feature>
<feature type="region of interest" description="Disordered" evidence="1">
    <location>
        <begin position="40"/>
        <end position="132"/>
    </location>
</feature>
<proteinExistence type="predicted"/>
<dbReference type="EMBL" id="BGZL01000003">
    <property type="protein sequence ID" value="GBQ00107.1"/>
    <property type="molecule type" value="Genomic_DNA"/>
</dbReference>
<gene>
    <name evidence="2" type="ORF">SSP531S_15170</name>
</gene>
<organism evidence="2 3">
    <name type="scientific">Streptomyces spongiicola</name>
    <dbReference type="NCBI Taxonomy" id="1690221"/>
    <lineage>
        <taxon>Bacteria</taxon>
        <taxon>Bacillati</taxon>
        <taxon>Actinomycetota</taxon>
        <taxon>Actinomycetes</taxon>
        <taxon>Kitasatosporales</taxon>
        <taxon>Streptomycetaceae</taxon>
        <taxon>Streptomyces</taxon>
    </lineage>
</organism>
<protein>
    <submittedName>
        <fullName evidence="2">Uncharacterized protein</fullName>
    </submittedName>
</protein>
<dbReference type="Proteomes" id="UP000265354">
    <property type="component" value="Unassembled WGS sequence"/>
</dbReference>
<dbReference type="AlphaFoldDB" id="A0A388SU15"/>
<sequence length="132" mass="14524">MREGPRAALSEPSQCFHHYFQYFYYVQYIQYIQYIQYEGDPPPCDRTHRAPRAPLWGRTELPPQHALPGCPVRGPDPAADRSALLARSRPRARSAPAPGSSTSTRLQHQHPAPAPASGSGSGPGQAVARVRP</sequence>
<name>A0A388SU15_9ACTN</name>
<evidence type="ECO:0000313" key="3">
    <source>
        <dbReference type="Proteomes" id="UP000265354"/>
    </source>
</evidence>
<comment type="caution">
    <text evidence="2">The sequence shown here is derived from an EMBL/GenBank/DDBJ whole genome shotgun (WGS) entry which is preliminary data.</text>
</comment>
<reference evidence="2 3" key="1">
    <citation type="submission" date="2018-07" db="EMBL/GenBank/DDBJ databases">
        <title>Whole Genome Shotgun Sequence of Streptomyces spongiicola strain 531S.</title>
        <authorList>
            <person name="Dohra H."/>
            <person name="Kodani S."/>
        </authorList>
    </citation>
    <scope>NUCLEOTIDE SEQUENCE [LARGE SCALE GENOMIC DNA]</scope>
    <source>
        <strain evidence="2 3">531S</strain>
    </source>
</reference>
<evidence type="ECO:0000313" key="2">
    <source>
        <dbReference type="EMBL" id="GBQ00107.1"/>
    </source>
</evidence>